<proteinExistence type="predicted"/>
<evidence type="ECO:0000313" key="1">
    <source>
        <dbReference type="EMBL" id="SED75938.1"/>
    </source>
</evidence>
<dbReference type="STRING" id="648782.SAMN04488554_0622"/>
<dbReference type="EMBL" id="FNTX01000001">
    <property type="protein sequence ID" value="SED75938.1"/>
    <property type="molecule type" value="Genomic_DNA"/>
</dbReference>
<gene>
    <name evidence="1" type="ORF">SAMN04488554_0622</name>
</gene>
<keyword evidence="2" id="KW-1185">Reference proteome</keyword>
<sequence length="70" mass="7108">MAARGAVVARNHTIAGKAHSYPAVMEGTDLNSATWIFTLQSSGPAMTAVNVADGHGALARTALATVGWSV</sequence>
<protein>
    <submittedName>
        <fullName evidence="1">Uncharacterized protein</fullName>
    </submittedName>
</protein>
<name>A0A1H5DAX7_9MICO</name>
<evidence type="ECO:0000313" key="2">
    <source>
        <dbReference type="Proteomes" id="UP000199220"/>
    </source>
</evidence>
<dbReference type="AlphaFoldDB" id="A0A1H5DAX7"/>
<organism evidence="1 2">
    <name type="scientific">Ruania alba</name>
    <dbReference type="NCBI Taxonomy" id="648782"/>
    <lineage>
        <taxon>Bacteria</taxon>
        <taxon>Bacillati</taxon>
        <taxon>Actinomycetota</taxon>
        <taxon>Actinomycetes</taxon>
        <taxon>Micrococcales</taxon>
        <taxon>Ruaniaceae</taxon>
        <taxon>Ruania</taxon>
    </lineage>
</organism>
<dbReference type="Proteomes" id="UP000199220">
    <property type="component" value="Unassembled WGS sequence"/>
</dbReference>
<accession>A0A1H5DAX7</accession>
<reference evidence="2" key="1">
    <citation type="submission" date="2016-10" db="EMBL/GenBank/DDBJ databases">
        <authorList>
            <person name="Varghese N."/>
            <person name="Submissions S."/>
        </authorList>
    </citation>
    <scope>NUCLEOTIDE SEQUENCE [LARGE SCALE GENOMIC DNA]</scope>
    <source>
        <strain evidence="2">DSM 21368</strain>
    </source>
</reference>